<accession>A0A2M4C8Z2</accession>
<reference evidence="2" key="1">
    <citation type="submission" date="2018-01" db="EMBL/GenBank/DDBJ databases">
        <title>An insight into the sialome of Amazonian anophelines.</title>
        <authorList>
            <person name="Ribeiro J.M."/>
            <person name="Scarpassa V."/>
            <person name="Calvo E."/>
        </authorList>
    </citation>
    <scope>NUCLEOTIDE SEQUENCE</scope>
    <source>
        <tissue evidence="2">Salivary glands</tissue>
    </source>
</reference>
<proteinExistence type="predicted"/>
<evidence type="ECO:0000256" key="1">
    <source>
        <dbReference type="SAM" id="SignalP"/>
    </source>
</evidence>
<protein>
    <submittedName>
        <fullName evidence="2">Putative secreted protein</fullName>
    </submittedName>
</protein>
<sequence length="98" mass="10887">MNWRISIIFSLVSMTSGYSFISCETDFRCCIVGETMAVEIGPRVSDVMTAPISPIRRNTPPSESMWPVGRPVPSASLLDTQSRMLSSVFVSRNRSLKL</sequence>
<organism evidence="2">
    <name type="scientific">Anopheles marajoara</name>
    <dbReference type="NCBI Taxonomy" id="58244"/>
    <lineage>
        <taxon>Eukaryota</taxon>
        <taxon>Metazoa</taxon>
        <taxon>Ecdysozoa</taxon>
        <taxon>Arthropoda</taxon>
        <taxon>Hexapoda</taxon>
        <taxon>Insecta</taxon>
        <taxon>Pterygota</taxon>
        <taxon>Neoptera</taxon>
        <taxon>Endopterygota</taxon>
        <taxon>Diptera</taxon>
        <taxon>Nematocera</taxon>
        <taxon>Culicoidea</taxon>
        <taxon>Culicidae</taxon>
        <taxon>Anophelinae</taxon>
        <taxon>Anopheles</taxon>
    </lineage>
</organism>
<feature type="chain" id="PRO_5014882592" evidence="1">
    <location>
        <begin position="18"/>
        <end position="98"/>
    </location>
</feature>
<feature type="signal peptide" evidence="1">
    <location>
        <begin position="1"/>
        <end position="17"/>
    </location>
</feature>
<name>A0A2M4C8Z2_9DIPT</name>
<dbReference type="PROSITE" id="PS51257">
    <property type="entry name" value="PROKAR_LIPOPROTEIN"/>
    <property type="match status" value="1"/>
</dbReference>
<dbReference type="AlphaFoldDB" id="A0A2M4C8Z2"/>
<evidence type="ECO:0000313" key="2">
    <source>
        <dbReference type="EMBL" id="MBW61787.1"/>
    </source>
</evidence>
<dbReference type="EMBL" id="GGFJ01012646">
    <property type="protein sequence ID" value="MBW61787.1"/>
    <property type="molecule type" value="Transcribed_RNA"/>
</dbReference>
<keyword evidence="1" id="KW-0732">Signal</keyword>